<organism evidence="1">
    <name type="scientific">Timema shepardi</name>
    <name type="common">Walking stick</name>
    <dbReference type="NCBI Taxonomy" id="629360"/>
    <lineage>
        <taxon>Eukaryota</taxon>
        <taxon>Metazoa</taxon>
        <taxon>Ecdysozoa</taxon>
        <taxon>Arthropoda</taxon>
        <taxon>Hexapoda</taxon>
        <taxon>Insecta</taxon>
        <taxon>Pterygota</taxon>
        <taxon>Neoptera</taxon>
        <taxon>Polyneoptera</taxon>
        <taxon>Phasmatodea</taxon>
        <taxon>Timematodea</taxon>
        <taxon>Timematoidea</taxon>
        <taxon>Timematidae</taxon>
        <taxon>Timema</taxon>
    </lineage>
</organism>
<evidence type="ECO:0000313" key="1">
    <source>
        <dbReference type="EMBL" id="CAD7269373.1"/>
    </source>
</evidence>
<protein>
    <submittedName>
        <fullName evidence="1">Uncharacterized protein</fullName>
    </submittedName>
</protein>
<accession>A0A7R9G6T3</accession>
<reference evidence="1" key="1">
    <citation type="submission" date="2020-11" db="EMBL/GenBank/DDBJ databases">
        <authorList>
            <person name="Tran Van P."/>
        </authorList>
    </citation>
    <scope>NUCLEOTIDE SEQUENCE</scope>
</reference>
<sequence>MSLSKPRGTPMEGAKLFQEEERDIINVAAVTRQEMMDDFDSFNVAEKTARYLRLGVNTVRVNMCRWTIFCWQSGPQKSISKEVNRP</sequence>
<proteinExistence type="predicted"/>
<name>A0A7R9G6T3_TIMSH</name>
<gene>
    <name evidence="1" type="ORF">TSIB3V08_LOCUS13373</name>
</gene>
<dbReference type="EMBL" id="OC024415">
    <property type="protein sequence ID" value="CAD7269373.1"/>
    <property type="molecule type" value="Genomic_DNA"/>
</dbReference>
<dbReference type="AlphaFoldDB" id="A0A7R9G6T3"/>